<feature type="signal peptide" evidence="1">
    <location>
        <begin position="1"/>
        <end position="19"/>
    </location>
</feature>
<accession>L8JCD7</accession>
<dbReference type="OrthoDB" id="5828275at2"/>
<dbReference type="EMBL" id="AMZO01000006">
    <property type="protein sequence ID" value="ELR66496.1"/>
    <property type="molecule type" value="Genomic_DNA"/>
</dbReference>
<dbReference type="AlphaFoldDB" id="L8JCD7"/>
<dbReference type="RefSeq" id="WP_007463168.1">
    <property type="nucleotide sequence ID" value="NZ_AMZO01000006.1"/>
</dbReference>
<evidence type="ECO:0000256" key="1">
    <source>
        <dbReference type="SAM" id="SignalP"/>
    </source>
</evidence>
<organism evidence="2 3">
    <name type="scientific">Photobacterium marinum</name>
    <dbReference type="NCBI Taxonomy" id="1056511"/>
    <lineage>
        <taxon>Bacteria</taxon>
        <taxon>Pseudomonadati</taxon>
        <taxon>Pseudomonadota</taxon>
        <taxon>Gammaproteobacteria</taxon>
        <taxon>Vibrionales</taxon>
        <taxon>Vibrionaceae</taxon>
        <taxon>Photobacterium</taxon>
    </lineage>
</organism>
<dbReference type="PATRIC" id="fig|1056511.3.peg.1024"/>
<evidence type="ECO:0000313" key="3">
    <source>
        <dbReference type="Proteomes" id="UP000011134"/>
    </source>
</evidence>
<name>L8JCD7_9GAMM</name>
<keyword evidence="1" id="KW-0732">Signal</keyword>
<keyword evidence="3" id="KW-1185">Reference proteome</keyword>
<proteinExistence type="predicted"/>
<evidence type="ECO:0000313" key="2">
    <source>
        <dbReference type="EMBL" id="ELR66496.1"/>
    </source>
</evidence>
<protein>
    <submittedName>
        <fullName evidence="2">Aquaporin Z</fullName>
    </submittedName>
</protein>
<sequence length="475" mass="52800">MKKLLFCAVSLAVANQALATPHLQGYYQAKELVGYTVNKIQQNKAEFFMLDYALTRPAQSQAQLVAYNDALGYFQAKNSGAISDAQFMRIAQKVNSNSQRDEYVCRVDVSGTKLVYVADPGEACSSNYDSKSMAMSQKGSKLTFFRRWDFDPTQSHFDIQSYDKGADSETLTLDYVLKYQGRWIGSSVRVIKGQTALSAGGIVPTFDVAQFQYSGPKSGIVTGGESLLYSDKPYFITDNTSDTAADGSASHLASTVFNTFGLMDGEYRGRNVNTTKPVYWVSRDYVKQYTLENSDKAYFVSDPQSFVIDTSMTGPSDSWVWQDETKWDPAKGTDQASGGDWVSHAFNNTYNLTGLSPSFCMIEDIAKGRPVTAYYTADGKGSWLPSIHDCKAVDPGYYPKVYTHVTNGNGEKIDVTTLKKSAQDIIYVRNQHTQGGEDLMTLDDVKAMQSSLRYKHLKAELGKRLSWSKPYDILQ</sequence>
<feature type="chain" id="PRO_5003992975" evidence="1">
    <location>
        <begin position="20"/>
        <end position="475"/>
    </location>
</feature>
<dbReference type="Proteomes" id="UP000011134">
    <property type="component" value="Unassembled WGS sequence"/>
</dbReference>
<gene>
    <name evidence="2" type="ORF">C942_04194</name>
</gene>
<comment type="caution">
    <text evidence="2">The sequence shown here is derived from an EMBL/GenBank/DDBJ whole genome shotgun (WGS) entry which is preliminary data.</text>
</comment>
<reference evidence="2 3" key="1">
    <citation type="submission" date="2012-12" db="EMBL/GenBank/DDBJ databases">
        <title>Genome Assembly of Photobacterium sp. AK15.</title>
        <authorList>
            <person name="Khatri I."/>
            <person name="Vaidya B."/>
            <person name="Srinivas T.N.R."/>
            <person name="Subramanian S."/>
            <person name="Pinnaka A."/>
        </authorList>
    </citation>
    <scope>NUCLEOTIDE SEQUENCE [LARGE SCALE GENOMIC DNA]</scope>
    <source>
        <strain evidence="2 3">AK15</strain>
    </source>
</reference>